<evidence type="ECO:0000313" key="3">
    <source>
        <dbReference type="EMBL" id="TFK28135.1"/>
    </source>
</evidence>
<evidence type="ECO:0000313" key="4">
    <source>
        <dbReference type="Proteomes" id="UP000307440"/>
    </source>
</evidence>
<dbReference type="OrthoDB" id="3362246at2759"/>
<dbReference type="AlphaFoldDB" id="A0A5C3L641"/>
<protein>
    <submittedName>
        <fullName evidence="3">Uncharacterized protein</fullName>
    </submittedName>
</protein>
<feature type="compositionally biased region" description="Low complexity" evidence="1">
    <location>
        <begin position="135"/>
        <end position="150"/>
    </location>
</feature>
<dbReference type="PANTHER" id="PTHR37487">
    <property type="entry name" value="CHROMOSOME 1, WHOLE GENOME SHOTGUN SEQUENCE"/>
    <property type="match status" value="1"/>
</dbReference>
<name>A0A5C3L641_COPMA</name>
<feature type="compositionally biased region" description="Low complexity" evidence="1">
    <location>
        <begin position="117"/>
        <end position="128"/>
    </location>
</feature>
<evidence type="ECO:0000256" key="2">
    <source>
        <dbReference type="SAM" id="SignalP"/>
    </source>
</evidence>
<keyword evidence="4" id="KW-1185">Reference proteome</keyword>
<feature type="chain" id="PRO_5022861050" evidence="2">
    <location>
        <begin position="19"/>
        <end position="189"/>
    </location>
</feature>
<keyword evidence="2" id="KW-0732">Signal</keyword>
<proteinExistence type="predicted"/>
<sequence length="189" mass="19100">MLFKPFFVVVALVAGVFAQETTLRVETPLSVIVCRPILINFSGGEGPYFLSIVRSRQQEVVVHDFDEVATAPQRWVVNVEPGTELVLNIRDQTGLLRQSGPFIIQDGPNTDCVGQEPSDTPSGPTEGSTPGGGASTPAGPGASSPSRTPSAPSPSGPANTNAAGGSGAAANAIPAVLAGVVGAAAVLLA</sequence>
<reference evidence="3 4" key="1">
    <citation type="journal article" date="2019" name="Nat. Ecol. Evol.">
        <title>Megaphylogeny resolves global patterns of mushroom evolution.</title>
        <authorList>
            <person name="Varga T."/>
            <person name="Krizsan K."/>
            <person name="Foldi C."/>
            <person name="Dima B."/>
            <person name="Sanchez-Garcia M."/>
            <person name="Sanchez-Ramirez S."/>
            <person name="Szollosi G.J."/>
            <person name="Szarkandi J.G."/>
            <person name="Papp V."/>
            <person name="Albert L."/>
            <person name="Andreopoulos W."/>
            <person name="Angelini C."/>
            <person name="Antonin V."/>
            <person name="Barry K.W."/>
            <person name="Bougher N.L."/>
            <person name="Buchanan P."/>
            <person name="Buyck B."/>
            <person name="Bense V."/>
            <person name="Catcheside P."/>
            <person name="Chovatia M."/>
            <person name="Cooper J."/>
            <person name="Damon W."/>
            <person name="Desjardin D."/>
            <person name="Finy P."/>
            <person name="Geml J."/>
            <person name="Haridas S."/>
            <person name="Hughes K."/>
            <person name="Justo A."/>
            <person name="Karasinski D."/>
            <person name="Kautmanova I."/>
            <person name="Kiss B."/>
            <person name="Kocsube S."/>
            <person name="Kotiranta H."/>
            <person name="LaButti K.M."/>
            <person name="Lechner B.E."/>
            <person name="Liimatainen K."/>
            <person name="Lipzen A."/>
            <person name="Lukacs Z."/>
            <person name="Mihaltcheva S."/>
            <person name="Morgado L.N."/>
            <person name="Niskanen T."/>
            <person name="Noordeloos M.E."/>
            <person name="Ohm R.A."/>
            <person name="Ortiz-Santana B."/>
            <person name="Ovrebo C."/>
            <person name="Racz N."/>
            <person name="Riley R."/>
            <person name="Savchenko A."/>
            <person name="Shiryaev A."/>
            <person name="Soop K."/>
            <person name="Spirin V."/>
            <person name="Szebenyi C."/>
            <person name="Tomsovsky M."/>
            <person name="Tulloss R.E."/>
            <person name="Uehling J."/>
            <person name="Grigoriev I.V."/>
            <person name="Vagvolgyi C."/>
            <person name="Papp T."/>
            <person name="Martin F.M."/>
            <person name="Miettinen O."/>
            <person name="Hibbett D.S."/>
            <person name="Nagy L.G."/>
        </authorList>
    </citation>
    <scope>NUCLEOTIDE SEQUENCE [LARGE SCALE GENOMIC DNA]</scope>
    <source>
        <strain evidence="3 4">CBS 121175</strain>
    </source>
</reference>
<evidence type="ECO:0000256" key="1">
    <source>
        <dbReference type="SAM" id="MobiDB-lite"/>
    </source>
</evidence>
<feature type="signal peptide" evidence="2">
    <location>
        <begin position="1"/>
        <end position="18"/>
    </location>
</feature>
<accession>A0A5C3L641</accession>
<dbReference type="PANTHER" id="PTHR37487:SF2">
    <property type="entry name" value="EXPRESSED PROTEIN"/>
    <property type="match status" value="1"/>
</dbReference>
<dbReference type="STRING" id="230819.A0A5C3L641"/>
<gene>
    <name evidence="3" type="ORF">FA15DRAFT_665617</name>
</gene>
<feature type="region of interest" description="Disordered" evidence="1">
    <location>
        <begin position="106"/>
        <end position="167"/>
    </location>
</feature>
<feature type="compositionally biased region" description="Low complexity" evidence="1">
    <location>
        <begin position="156"/>
        <end position="167"/>
    </location>
</feature>
<organism evidence="3 4">
    <name type="scientific">Coprinopsis marcescibilis</name>
    <name type="common">Agaric fungus</name>
    <name type="synonym">Psathyrella marcescibilis</name>
    <dbReference type="NCBI Taxonomy" id="230819"/>
    <lineage>
        <taxon>Eukaryota</taxon>
        <taxon>Fungi</taxon>
        <taxon>Dikarya</taxon>
        <taxon>Basidiomycota</taxon>
        <taxon>Agaricomycotina</taxon>
        <taxon>Agaricomycetes</taxon>
        <taxon>Agaricomycetidae</taxon>
        <taxon>Agaricales</taxon>
        <taxon>Agaricineae</taxon>
        <taxon>Psathyrellaceae</taxon>
        <taxon>Coprinopsis</taxon>
    </lineage>
</organism>
<dbReference type="EMBL" id="ML210158">
    <property type="protein sequence ID" value="TFK28135.1"/>
    <property type="molecule type" value="Genomic_DNA"/>
</dbReference>
<dbReference type="Proteomes" id="UP000307440">
    <property type="component" value="Unassembled WGS sequence"/>
</dbReference>